<keyword evidence="6" id="KW-0969">Cilium</keyword>
<dbReference type="GO" id="GO:0044780">
    <property type="term" value="P:bacterial-type flagellum assembly"/>
    <property type="evidence" value="ECO:0007669"/>
    <property type="project" value="InterPro"/>
</dbReference>
<keyword evidence="3 4" id="KW-0574">Periplasm</keyword>
<dbReference type="RefSeq" id="WP_035007140.1">
    <property type="nucleotide sequence ID" value="NZ_KL407338.1"/>
</dbReference>
<gene>
    <name evidence="6" type="ORF">O99_01137</name>
</gene>
<dbReference type="PATRIC" id="fig|685782.3.peg.1187"/>
<comment type="function">
    <text evidence="4">Involved in the assembly process of the P-ring formation. It may associate with FlgF on the rod constituting a structure essential for the P-ring assembly or may act as a modulator protein for the P-ring assembly.</text>
</comment>
<dbReference type="SMART" id="SM00858">
    <property type="entry name" value="SAF"/>
    <property type="match status" value="1"/>
</dbReference>
<keyword evidence="2" id="KW-0732">Signal</keyword>
<keyword evidence="7" id="KW-1185">Reference proteome</keyword>
<dbReference type="NCBIfam" id="TIGR03170">
    <property type="entry name" value="flgA_cterm"/>
    <property type="match status" value="1"/>
</dbReference>
<comment type="similarity">
    <text evidence="4">Belongs to the FlgA family.</text>
</comment>
<accession>A0A067W5Z4</accession>
<evidence type="ECO:0000256" key="4">
    <source>
        <dbReference type="RuleBase" id="RU362063"/>
    </source>
</evidence>
<keyword evidence="6" id="KW-0966">Cell projection</keyword>
<dbReference type="OrthoDB" id="8448733at2"/>
<proteinExistence type="inferred from homology"/>
<dbReference type="InterPro" id="IPR013974">
    <property type="entry name" value="SAF"/>
</dbReference>
<reference evidence="6 7" key="1">
    <citation type="submission" date="2012-04" db="EMBL/GenBank/DDBJ databases">
        <title>The Genome Sequence of Bartonella rochalimae BMGH.</title>
        <authorList>
            <consortium name="The Broad Institute Genome Sequencing Platform"/>
            <consortium name="The Broad Institute Genome Sequencing Center for Infectious Disease"/>
            <person name="Feldgarden M."/>
            <person name="Kirby J."/>
            <person name="Kosoy M."/>
            <person name="Birtles R."/>
            <person name="Probert W.S."/>
            <person name="Chiaraviglio L."/>
            <person name="Walker B."/>
            <person name="Young S.K."/>
            <person name="Zeng Q."/>
            <person name="Gargeya S."/>
            <person name="Fitzgerald M."/>
            <person name="Haas B."/>
            <person name="Abouelleil A."/>
            <person name="Alvarado L."/>
            <person name="Arachchi H.M."/>
            <person name="Berlin A.M."/>
            <person name="Chapman S.B."/>
            <person name="Goldberg J."/>
            <person name="Griggs A."/>
            <person name="Gujja S."/>
            <person name="Hansen M."/>
            <person name="Howarth C."/>
            <person name="Imamovic A."/>
            <person name="Larimer J."/>
            <person name="McCowen C."/>
            <person name="Montmayeur A."/>
            <person name="Murphy C."/>
            <person name="Neiman D."/>
            <person name="Pearson M."/>
            <person name="Priest M."/>
            <person name="Roberts A."/>
            <person name="Saif S."/>
            <person name="Shea T."/>
            <person name="Sisk P."/>
            <person name="Sykes S."/>
            <person name="Wortman J."/>
            <person name="Nusbaum C."/>
            <person name="Birren B."/>
        </authorList>
    </citation>
    <scope>NUCLEOTIDE SEQUENCE [LARGE SCALE GENOMIC DNA]</scope>
    <source>
        <strain evidence="6 7">ATCC BAA-1498</strain>
    </source>
</reference>
<dbReference type="CDD" id="cd11614">
    <property type="entry name" value="SAF_CpaB_FlgA_like"/>
    <property type="match status" value="1"/>
</dbReference>
<evidence type="ECO:0000313" key="7">
    <source>
        <dbReference type="Proteomes" id="UP000027336"/>
    </source>
</evidence>
<sequence>MKNFSLFLISFFLSFFLLTAAYADRIGFLVPDKSIYAGQRVSDMGLSEKHFFIKSDAASLYVTDMKQILHKVAKRTLTAGRPIPLSSLGDPVLVERGQATKLIFQTHNLQITALGVVLQSGSSGDVIRVRNSDSGRVVTGTVLQNGDVRVGF</sequence>
<dbReference type="InterPro" id="IPR039246">
    <property type="entry name" value="Flagellar_FlgA"/>
</dbReference>
<comment type="caution">
    <text evidence="6">The sequence shown here is derived from an EMBL/GenBank/DDBJ whole genome shotgun (WGS) entry which is preliminary data.</text>
</comment>
<dbReference type="Gene3D" id="2.30.30.760">
    <property type="match status" value="1"/>
</dbReference>
<dbReference type="EMBL" id="AHPK01000018">
    <property type="protein sequence ID" value="KEC54256.1"/>
    <property type="molecule type" value="Genomic_DNA"/>
</dbReference>
<name>A0A067W5Z4_9HYPH</name>
<evidence type="ECO:0000313" key="6">
    <source>
        <dbReference type="EMBL" id="KEC54256.1"/>
    </source>
</evidence>
<protein>
    <recommendedName>
        <fullName evidence="4">Flagella basal body P-ring formation protein FlgA</fullName>
    </recommendedName>
</protein>
<evidence type="ECO:0000256" key="1">
    <source>
        <dbReference type="ARBA" id="ARBA00004418"/>
    </source>
</evidence>
<dbReference type="InterPro" id="IPR017585">
    <property type="entry name" value="SAF_FlgA"/>
</dbReference>
<dbReference type="Pfam" id="PF13144">
    <property type="entry name" value="ChapFlgA"/>
    <property type="match status" value="1"/>
</dbReference>
<evidence type="ECO:0000256" key="2">
    <source>
        <dbReference type="ARBA" id="ARBA00022729"/>
    </source>
</evidence>
<keyword evidence="4" id="KW-1005">Bacterial flagellum biogenesis</keyword>
<dbReference type="eggNOG" id="COG1261">
    <property type="taxonomic scope" value="Bacteria"/>
</dbReference>
<evidence type="ECO:0000256" key="3">
    <source>
        <dbReference type="ARBA" id="ARBA00022764"/>
    </source>
</evidence>
<keyword evidence="6" id="KW-0282">Flagellum</keyword>
<dbReference type="AlphaFoldDB" id="A0A067W5Z4"/>
<dbReference type="GO" id="GO:0042597">
    <property type="term" value="C:periplasmic space"/>
    <property type="evidence" value="ECO:0007669"/>
    <property type="project" value="UniProtKB-SubCell"/>
</dbReference>
<evidence type="ECO:0000259" key="5">
    <source>
        <dbReference type="SMART" id="SM00858"/>
    </source>
</evidence>
<dbReference type="PANTHER" id="PTHR36307:SF1">
    <property type="entry name" value="FLAGELLA BASAL BODY P-RING FORMATION PROTEIN FLGA"/>
    <property type="match status" value="1"/>
</dbReference>
<dbReference type="PANTHER" id="PTHR36307">
    <property type="entry name" value="FLAGELLA BASAL BODY P-RING FORMATION PROTEIN FLGA"/>
    <property type="match status" value="1"/>
</dbReference>
<comment type="subcellular location">
    <subcellularLocation>
        <location evidence="1 4">Periplasm</location>
    </subcellularLocation>
</comment>
<organism evidence="6 7">
    <name type="scientific">Bartonella rochalimae ATCC BAA-1498</name>
    <dbReference type="NCBI Taxonomy" id="685782"/>
    <lineage>
        <taxon>Bacteria</taxon>
        <taxon>Pseudomonadati</taxon>
        <taxon>Pseudomonadota</taxon>
        <taxon>Alphaproteobacteria</taxon>
        <taxon>Hyphomicrobiales</taxon>
        <taxon>Bartonellaceae</taxon>
        <taxon>Bartonella</taxon>
    </lineage>
</organism>
<dbReference type="Proteomes" id="UP000027336">
    <property type="component" value="Unassembled WGS sequence"/>
</dbReference>
<dbReference type="HOGENOM" id="CLU_131516_1_0_5"/>
<feature type="domain" description="SAF" evidence="5">
    <location>
        <begin position="26"/>
        <end position="89"/>
    </location>
</feature>